<evidence type="ECO:0000313" key="2">
    <source>
        <dbReference type="EMBL" id="OZV67533.1"/>
    </source>
</evidence>
<dbReference type="EMBL" id="NGJN01000006">
    <property type="protein sequence ID" value="OZV67533.1"/>
    <property type="molecule type" value="Genomic_DNA"/>
</dbReference>
<accession>A0A265UQG1</accession>
<evidence type="ECO:0000256" key="1">
    <source>
        <dbReference type="SAM" id="Phobius"/>
    </source>
</evidence>
<organism evidence="2 3">
    <name type="scientific">Winogradskyella aurantia</name>
    <dbReference type="NCBI Taxonomy" id="1915063"/>
    <lineage>
        <taxon>Bacteria</taxon>
        <taxon>Pseudomonadati</taxon>
        <taxon>Bacteroidota</taxon>
        <taxon>Flavobacteriia</taxon>
        <taxon>Flavobacteriales</taxon>
        <taxon>Flavobacteriaceae</taxon>
        <taxon>Winogradskyella</taxon>
    </lineage>
</organism>
<keyword evidence="1" id="KW-0812">Transmembrane</keyword>
<dbReference type="AlphaFoldDB" id="A0A265UQG1"/>
<keyword evidence="1" id="KW-1133">Transmembrane helix</keyword>
<dbReference type="OrthoDB" id="1452529at2"/>
<feature type="transmembrane region" description="Helical" evidence="1">
    <location>
        <begin position="36"/>
        <end position="53"/>
    </location>
</feature>
<protein>
    <submittedName>
        <fullName evidence="2">Uncharacterized protein</fullName>
    </submittedName>
</protein>
<keyword evidence="3" id="KW-1185">Reference proteome</keyword>
<reference evidence="2 3" key="1">
    <citation type="submission" date="2017-05" db="EMBL/GenBank/DDBJ databases">
        <title>The draft genome sequence of Idiomarina salinarum WNB302.</title>
        <authorList>
            <person name="Sun Y."/>
            <person name="Chen B."/>
            <person name="Du Z."/>
        </authorList>
    </citation>
    <scope>NUCLEOTIDE SEQUENCE [LARGE SCALE GENOMIC DNA]</scope>
    <source>
        <strain evidence="2 3">WNB302</strain>
    </source>
</reference>
<comment type="caution">
    <text evidence="2">The sequence shown here is derived from an EMBL/GenBank/DDBJ whole genome shotgun (WGS) entry which is preliminary data.</text>
</comment>
<keyword evidence="1" id="KW-0472">Membrane</keyword>
<feature type="transmembrane region" description="Helical" evidence="1">
    <location>
        <begin position="12"/>
        <end position="30"/>
    </location>
</feature>
<dbReference type="Proteomes" id="UP000216840">
    <property type="component" value="Unassembled WGS sequence"/>
</dbReference>
<sequence>MKIYYKLKLQRLNLILGIVWLLNGIIQVTVFNSNRWLNYFWFLLALIYFALYFQQRRGKYLSIENDLIKENWLFGKSIQLSKVKTITHLSGEYILKSDDKEFRIKIPLIQNDSLLILHDKLKQLDAEWH</sequence>
<gene>
    <name evidence="2" type="ORF">CA834_11315</name>
</gene>
<proteinExistence type="predicted"/>
<evidence type="ECO:0000313" key="3">
    <source>
        <dbReference type="Proteomes" id="UP000216840"/>
    </source>
</evidence>
<name>A0A265UQG1_9FLAO</name>
<dbReference type="RefSeq" id="WP_094968830.1">
    <property type="nucleotide sequence ID" value="NZ_NGJN01000006.1"/>
</dbReference>